<dbReference type="RefSeq" id="XP_022466506.1">
    <property type="nucleotide sequence ID" value="XM_022610184.1"/>
</dbReference>
<dbReference type="HOGENOM" id="CLU_038964_1_0_1"/>
<dbReference type="SUPFAM" id="SSF82199">
    <property type="entry name" value="SET domain"/>
    <property type="match status" value="1"/>
</dbReference>
<dbReference type="SMART" id="SM00317">
    <property type="entry name" value="SET"/>
    <property type="match status" value="1"/>
</dbReference>
<dbReference type="STRING" id="1071383.J7SAK8"/>
<accession>J7SAK8</accession>
<dbReference type="GeneID" id="34528016"/>
<keyword evidence="3" id="KW-1185">Reference proteome</keyword>
<organism evidence="2 3">
    <name type="scientific">Huiozyma naganishii (strain ATCC MYA-139 / BCRC 22969 / CBS 8797 / KCTC 17520 / NBRC 10181 / NCYC 3082 / Yp74L-3)</name>
    <name type="common">Yeast</name>
    <name type="synonym">Kazachstania naganishii</name>
    <dbReference type="NCBI Taxonomy" id="1071383"/>
    <lineage>
        <taxon>Eukaryota</taxon>
        <taxon>Fungi</taxon>
        <taxon>Dikarya</taxon>
        <taxon>Ascomycota</taxon>
        <taxon>Saccharomycotina</taxon>
        <taxon>Saccharomycetes</taxon>
        <taxon>Saccharomycetales</taxon>
        <taxon>Saccharomycetaceae</taxon>
        <taxon>Huiozyma</taxon>
    </lineage>
</organism>
<name>J7SAK8_HUIN7</name>
<dbReference type="Gene3D" id="2.170.270.10">
    <property type="entry name" value="SET domain"/>
    <property type="match status" value="1"/>
</dbReference>
<gene>
    <name evidence="2" type="primary">KNAG0J01800</name>
    <name evidence="2" type="ordered locus">KNAG_0J01800</name>
</gene>
<dbReference type="InterPro" id="IPR046341">
    <property type="entry name" value="SET_dom_sf"/>
</dbReference>
<sequence>MNNISHYSSTLAILAANVDRPYNVRQTTWGGRACFATKQLRKGDVVLRSTDFTGKSIAYDFRKEVCHYCYGYTSGRNMKYRISADQFGRLMADTANILKKSNKFMGAGLWFCSDHCLETYLEMPNISYLIDGYEILLNHYRIASKELSIDNEIELNSRKISLDVIEEGWSQVKDSWIPKVEKMKKSKQLNMFPSISEDDYSCARFVTMTLFKLKQHSLDFDTKVEFNGLQSNELDKIKKYPVLLHLQTSVFKILYILLPDILKTHFSIELFRHIAGSEYANAFGLWQEDEGVDSREFLGYSVFPCASYANHSCVPNITKSRHGREMIFTANKDISEGAEICIDCSGVLSLAVEKRRKFLKETWFFDCCCGRCLLEMKTIH</sequence>
<dbReference type="PANTHER" id="PTHR12197:SF294">
    <property type="entry name" value="POTENTIAL PROTEIN LYSINE METHYLTRANSFERASE SET6"/>
    <property type="match status" value="1"/>
</dbReference>
<dbReference type="PANTHER" id="PTHR12197">
    <property type="entry name" value="HISTONE-LYSINE N-METHYLTRANSFERASE SMYD"/>
    <property type="match status" value="1"/>
</dbReference>
<dbReference type="InterPro" id="IPR001214">
    <property type="entry name" value="SET_dom"/>
</dbReference>
<dbReference type="eggNOG" id="KOG2084">
    <property type="taxonomic scope" value="Eukaryota"/>
</dbReference>
<dbReference type="Pfam" id="PF00856">
    <property type="entry name" value="SET"/>
    <property type="match status" value="1"/>
</dbReference>
<reference evidence="2 3" key="1">
    <citation type="journal article" date="2011" name="Proc. Natl. Acad. Sci. U.S.A.">
        <title>Evolutionary erosion of yeast sex chromosomes by mating-type switching accidents.</title>
        <authorList>
            <person name="Gordon J.L."/>
            <person name="Armisen D."/>
            <person name="Proux-Wera E."/>
            <person name="Oheigeartaigh S.S."/>
            <person name="Byrne K.P."/>
            <person name="Wolfe K.H."/>
        </authorList>
    </citation>
    <scope>NUCLEOTIDE SEQUENCE [LARGE SCALE GENOMIC DNA]</scope>
    <source>
        <strain evidence="3">ATCC MYA-139 / BCRC 22969 / CBS 8797 / CCRC 22969 / KCTC 17520 / NBRC 10181 / NCYC 3082</strain>
    </source>
</reference>
<dbReference type="PROSITE" id="PS50280">
    <property type="entry name" value="SET"/>
    <property type="match status" value="1"/>
</dbReference>
<reference evidence="3" key="2">
    <citation type="submission" date="2012-08" db="EMBL/GenBank/DDBJ databases">
        <title>Genome sequence of Kazachstania naganishii.</title>
        <authorList>
            <person name="Gordon J.L."/>
            <person name="Armisen D."/>
            <person name="Proux-Wera E."/>
            <person name="OhEigeartaigh S.S."/>
            <person name="Byrne K.P."/>
            <person name="Wolfe K.H."/>
        </authorList>
    </citation>
    <scope>NUCLEOTIDE SEQUENCE [LARGE SCALE GENOMIC DNA]</scope>
    <source>
        <strain evidence="3">ATCC MYA-139 / BCRC 22969 / CBS 8797 / CCRC 22969 / KCTC 17520 / NBRC 10181 / NCYC 3082</strain>
    </source>
</reference>
<dbReference type="OMA" id="FRKEVCH"/>
<protein>
    <recommendedName>
        <fullName evidence="1">SET domain-containing protein</fullName>
    </recommendedName>
</protein>
<dbReference type="GO" id="GO:0005634">
    <property type="term" value="C:nucleus"/>
    <property type="evidence" value="ECO:0007669"/>
    <property type="project" value="TreeGrafter"/>
</dbReference>
<dbReference type="Proteomes" id="UP000006310">
    <property type="component" value="Chromosome 10"/>
</dbReference>
<dbReference type="CDD" id="cd20071">
    <property type="entry name" value="SET_SMYD"/>
    <property type="match status" value="1"/>
</dbReference>
<evidence type="ECO:0000259" key="1">
    <source>
        <dbReference type="PROSITE" id="PS50280"/>
    </source>
</evidence>
<evidence type="ECO:0000313" key="3">
    <source>
        <dbReference type="Proteomes" id="UP000006310"/>
    </source>
</evidence>
<dbReference type="OrthoDB" id="1028014at2759"/>
<feature type="domain" description="SET" evidence="1">
    <location>
        <begin position="20"/>
        <end position="345"/>
    </location>
</feature>
<dbReference type="InterPro" id="IPR050869">
    <property type="entry name" value="H3K4_H4K5_MeTrfase"/>
</dbReference>
<proteinExistence type="predicted"/>
<dbReference type="EMBL" id="HE978323">
    <property type="protein sequence ID" value="CCK72261.1"/>
    <property type="molecule type" value="Genomic_DNA"/>
</dbReference>
<dbReference type="KEGG" id="kng:KNAG_0J01800"/>
<evidence type="ECO:0000313" key="2">
    <source>
        <dbReference type="EMBL" id="CCK72261.1"/>
    </source>
</evidence>
<dbReference type="AlphaFoldDB" id="J7SAK8"/>